<proteinExistence type="predicted"/>
<evidence type="ECO:0000256" key="2">
    <source>
        <dbReference type="SAM" id="Phobius"/>
    </source>
</evidence>
<keyword evidence="4" id="KW-1185">Reference proteome</keyword>
<feature type="compositionally biased region" description="Polar residues" evidence="1">
    <location>
        <begin position="84"/>
        <end position="103"/>
    </location>
</feature>
<feature type="compositionally biased region" description="Basic residues" evidence="1">
    <location>
        <begin position="113"/>
        <end position="132"/>
    </location>
</feature>
<keyword evidence="2" id="KW-0812">Transmembrane</keyword>
<protein>
    <submittedName>
        <fullName evidence="3">Uncharacterized protein</fullName>
    </submittedName>
</protein>
<dbReference type="Proteomes" id="UP000078555">
    <property type="component" value="Unassembled WGS sequence"/>
</dbReference>
<evidence type="ECO:0000256" key="1">
    <source>
        <dbReference type="SAM" id="MobiDB-lite"/>
    </source>
</evidence>
<name>A0A1A8YKZ4_PLAOA</name>
<reference evidence="4" key="1">
    <citation type="submission" date="2016-05" db="EMBL/GenBank/DDBJ databases">
        <authorList>
            <person name="Naeem Raeece"/>
        </authorList>
    </citation>
    <scope>NUCLEOTIDE SEQUENCE [LARGE SCALE GENOMIC DNA]</scope>
</reference>
<feature type="compositionally biased region" description="Polar residues" evidence="1">
    <location>
        <begin position="300"/>
        <end position="319"/>
    </location>
</feature>
<evidence type="ECO:0000313" key="4">
    <source>
        <dbReference type="Proteomes" id="UP000078555"/>
    </source>
</evidence>
<keyword evidence="2" id="KW-0472">Membrane</keyword>
<organism evidence="3 4">
    <name type="scientific">Plasmodium ovale wallikeri</name>
    <dbReference type="NCBI Taxonomy" id="864142"/>
    <lineage>
        <taxon>Eukaryota</taxon>
        <taxon>Sar</taxon>
        <taxon>Alveolata</taxon>
        <taxon>Apicomplexa</taxon>
        <taxon>Aconoidasida</taxon>
        <taxon>Haemosporida</taxon>
        <taxon>Plasmodiidae</taxon>
        <taxon>Plasmodium</taxon>
        <taxon>Plasmodium (Plasmodium)</taxon>
    </lineage>
</organism>
<evidence type="ECO:0000313" key="3">
    <source>
        <dbReference type="EMBL" id="SBT32220.1"/>
    </source>
</evidence>
<feature type="region of interest" description="Disordered" evidence="1">
    <location>
        <begin position="81"/>
        <end position="160"/>
    </location>
</feature>
<accession>A0A1A8YKZ4</accession>
<dbReference type="EMBL" id="FLRD01000035">
    <property type="protein sequence ID" value="SBT32220.1"/>
    <property type="molecule type" value="Genomic_DNA"/>
</dbReference>
<gene>
    <name evidence="3" type="ORF">POVWA1_011020</name>
</gene>
<sequence length="440" mass="49427">MPKKLFQYIKVYYSFLIILTIVGFFSRLFVLIRFCIAQIINRVINSFLIKHKVNNNVQVKRSFRICEKNRDNSILQKNKPVVTISDSNENGGDSKLTCSSTELGNESGSRNRGGGRRGHLRKLMKIVRRKKERQKDNTDASESGSGDKCMEGNNNNYNARTKNIGEETISKSNKCAIENREDDTLKGAVNADSECDTCNSATEESASVDLSSDISSDSSAEAAAGAIAAADANWGVDECTGGVGTTDGGTNQYGINEDVYFHNYLSKQKYFAFFSQLSDLICNSKRYLVPVRGASIVGKSDNTSSDVGNHENGNQQNGVSDAFIKGDSCMKEQEKKIPKSILKKSPSQKEGKNFFKGGGSVKHIRFNTQVETYFFEKSPYEDDLYNINNRRRNLYKVLEEYSITNTDIFSYYNMRNNINVVFNDIINSMYIYKEKIIKKL</sequence>
<feature type="transmembrane region" description="Helical" evidence="2">
    <location>
        <begin position="12"/>
        <end position="32"/>
    </location>
</feature>
<feature type="region of interest" description="Disordered" evidence="1">
    <location>
        <begin position="300"/>
        <end position="320"/>
    </location>
</feature>
<keyword evidence="2" id="KW-1133">Transmembrane helix</keyword>
<dbReference type="AlphaFoldDB" id="A0A1A8YKZ4"/>